<dbReference type="GO" id="GO:0016810">
    <property type="term" value="F:hydrolase activity, acting on carbon-nitrogen (but not peptide) bonds"/>
    <property type="evidence" value="ECO:0007669"/>
    <property type="project" value="InterPro"/>
</dbReference>
<dbReference type="PROSITE" id="PS51677">
    <property type="entry name" value="NODB"/>
    <property type="match status" value="1"/>
</dbReference>
<evidence type="ECO:0000259" key="3">
    <source>
        <dbReference type="PROSITE" id="PS51677"/>
    </source>
</evidence>
<dbReference type="PANTHER" id="PTHR10587:SF128">
    <property type="entry name" value="POLYSACCHARIDE DEACETYLASE PDAB-RELATED"/>
    <property type="match status" value="1"/>
</dbReference>
<dbReference type="Pfam" id="PF01522">
    <property type="entry name" value="Polysacc_deac_1"/>
    <property type="match status" value="1"/>
</dbReference>
<evidence type="ECO:0000256" key="2">
    <source>
        <dbReference type="SAM" id="Phobius"/>
    </source>
</evidence>
<feature type="region of interest" description="Disordered" evidence="1">
    <location>
        <begin position="1"/>
        <end position="71"/>
    </location>
</feature>
<dbReference type="InterPro" id="IPR002509">
    <property type="entry name" value="NODB_dom"/>
</dbReference>
<keyword evidence="5" id="KW-1185">Reference proteome</keyword>
<keyword evidence="2" id="KW-0812">Transmembrane</keyword>
<evidence type="ECO:0000313" key="5">
    <source>
        <dbReference type="Proteomes" id="UP000195781"/>
    </source>
</evidence>
<dbReference type="SUPFAM" id="SSF88713">
    <property type="entry name" value="Glycoside hydrolase/deacetylase"/>
    <property type="match status" value="1"/>
</dbReference>
<feature type="transmembrane region" description="Helical" evidence="2">
    <location>
        <begin position="77"/>
        <end position="99"/>
    </location>
</feature>
<dbReference type="Gene3D" id="3.20.20.370">
    <property type="entry name" value="Glycoside hydrolase/deacetylase"/>
    <property type="match status" value="1"/>
</dbReference>
<comment type="caution">
    <text evidence="4">The sequence shown here is derived from an EMBL/GenBank/DDBJ whole genome shotgun (WGS) entry which is preliminary data.</text>
</comment>
<dbReference type="Proteomes" id="UP000195781">
    <property type="component" value="Unassembled WGS sequence"/>
</dbReference>
<dbReference type="CDD" id="cd10917">
    <property type="entry name" value="CE4_NodB_like_6s_7s"/>
    <property type="match status" value="1"/>
</dbReference>
<accession>A0A1Y3XMM7</accession>
<organism evidence="4 5">
    <name type="scientific">[Collinsella] massiliensis</name>
    <dbReference type="NCBI Taxonomy" id="1232426"/>
    <lineage>
        <taxon>Bacteria</taxon>
        <taxon>Bacillati</taxon>
        <taxon>Actinomycetota</taxon>
        <taxon>Coriobacteriia</taxon>
        <taxon>Coriobacteriales</taxon>
        <taxon>Coriobacteriaceae</taxon>
        <taxon>Enorma</taxon>
    </lineage>
</organism>
<dbReference type="OrthoDB" id="9763050at2"/>
<protein>
    <recommendedName>
        <fullName evidence="3">NodB homology domain-containing protein</fullName>
    </recommendedName>
</protein>
<keyword evidence="2" id="KW-0472">Membrane</keyword>
<dbReference type="RefSeq" id="WP_094335879.1">
    <property type="nucleotide sequence ID" value="NZ_NFIE01000019.1"/>
</dbReference>
<reference evidence="5" key="1">
    <citation type="submission" date="2017-04" db="EMBL/GenBank/DDBJ databases">
        <title>Function of individual gut microbiota members based on whole genome sequencing of pure cultures obtained from chicken caecum.</title>
        <authorList>
            <person name="Medvecky M."/>
            <person name="Cejkova D."/>
            <person name="Polansky O."/>
            <person name="Karasova D."/>
            <person name="Kubasova T."/>
            <person name="Cizek A."/>
            <person name="Rychlik I."/>
        </authorList>
    </citation>
    <scope>NUCLEOTIDE SEQUENCE [LARGE SCALE GENOMIC DNA]</scope>
    <source>
        <strain evidence="5">An5</strain>
    </source>
</reference>
<dbReference type="InterPro" id="IPR011330">
    <property type="entry name" value="Glyco_hydro/deAcase_b/a-brl"/>
</dbReference>
<dbReference type="GO" id="GO:0016020">
    <property type="term" value="C:membrane"/>
    <property type="evidence" value="ECO:0007669"/>
    <property type="project" value="TreeGrafter"/>
</dbReference>
<dbReference type="AlphaFoldDB" id="A0A1Y3XMM7"/>
<sequence length="480" mass="51593">MLNHTTSYPPKRPQRRRGNKTTGYQLPRGRARARHRPGSSYVHHSQGFGSDTRRRAMRVRRGGGSGGRGSKRRNARWPYVLVIVGCAGLVFLASLIGYLNRSVTIELNGSDASVHIGATIAQVIEDEGFEESCNPGNLLAVDDSIITRGGGERYTVTLDGKDVDADDYDSVKLEGGEKLEIHDGGDVYEEHDVKATEIAPAITVKGSGAIGYVSQWGVPGRSEVWTGKLSGITADRGVVQEVQNCEVTYRSASPDDEDTRYIALTFDEGPSDYTQQILDILEEKGVSATFFLQGDAVEADPASAKAIAEAGHEIGSNGYSDTNYSDLTSDEVRSQITRGFDAIEDATGERVSLLRAPYASFSTENWAQCMDLLSGVVSWNLDSGDWLLPGADEVVETVVGSAGNGNIVLLTDNDTTGAQLVEALPDIIDQLKAEGYTFVTLSDLIATDEDFADVDLASVSMPEDAVLPNLPADDDAEGEE</sequence>
<evidence type="ECO:0000256" key="1">
    <source>
        <dbReference type="SAM" id="MobiDB-lite"/>
    </source>
</evidence>
<keyword evidence="2" id="KW-1133">Transmembrane helix</keyword>
<name>A0A1Y3XMM7_9ACTN</name>
<gene>
    <name evidence="4" type="ORF">B5G02_08255</name>
</gene>
<dbReference type="InterPro" id="IPR050248">
    <property type="entry name" value="Polysacc_deacetylase_ArnD"/>
</dbReference>
<feature type="domain" description="NodB homology" evidence="3">
    <location>
        <begin position="260"/>
        <end position="439"/>
    </location>
</feature>
<evidence type="ECO:0000313" key="4">
    <source>
        <dbReference type="EMBL" id="OUN86786.1"/>
    </source>
</evidence>
<proteinExistence type="predicted"/>
<dbReference type="EMBL" id="NFIE01000019">
    <property type="protein sequence ID" value="OUN86786.1"/>
    <property type="molecule type" value="Genomic_DNA"/>
</dbReference>
<dbReference type="PANTHER" id="PTHR10587">
    <property type="entry name" value="GLYCOSYL TRANSFERASE-RELATED"/>
    <property type="match status" value="1"/>
</dbReference>
<dbReference type="GO" id="GO:0005975">
    <property type="term" value="P:carbohydrate metabolic process"/>
    <property type="evidence" value="ECO:0007669"/>
    <property type="project" value="InterPro"/>
</dbReference>